<dbReference type="RefSeq" id="WP_135084801.1">
    <property type="nucleotide sequence ID" value="NZ_SPDV01000009.1"/>
</dbReference>
<keyword evidence="2" id="KW-1185">Reference proteome</keyword>
<comment type="caution">
    <text evidence="1">The sequence shown here is derived from an EMBL/GenBank/DDBJ whole genome shotgun (WGS) entry which is preliminary data.</text>
</comment>
<dbReference type="Proteomes" id="UP000298213">
    <property type="component" value="Unassembled WGS sequence"/>
</dbReference>
<proteinExistence type="predicted"/>
<gene>
    <name evidence="1" type="ORF">E2493_06135</name>
</gene>
<protein>
    <submittedName>
        <fullName evidence="1">Uncharacterized protein</fullName>
    </submittedName>
</protein>
<evidence type="ECO:0000313" key="2">
    <source>
        <dbReference type="Proteomes" id="UP000298213"/>
    </source>
</evidence>
<accession>A0A4Y8ZUW3</accession>
<name>A0A4Y8ZUW3_9SPHN</name>
<dbReference type="AlphaFoldDB" id="A0A4Y8ZUW3"/>
<dbReference type="EMBL" id="SPDV01000009">
    <property type="protein sequence ID" value="TFI59102.1"/>
    <property type="molecule type" value="Genomic_DNA"/>
</dbReference>
<organism evidence="1 2">
    <name type="scientific">Sphingomonas parva</name>
    <dbReference type="NCBI Taxonomy" id="2555898"/>
    <lineage>
        <taxon>Bacteria</taxon>
        <taxon>Pseudomonadati</taxon>
        <taxon>Pseudomonadota</taxon>
        <taxon>Alphaproteobacteria</taxon>
        <taxon>Sphingomonadales</taxon>
        <taxon>Sphingomonadaceae</taxon>
        <taxon>Sphingomonas</taxon>
    </lineage>
</organism>
<sequence length="106" mass="11758">MNELSDAQRVERAARARRAIEEFLAPALGRAHETFSARLKDICAREPWAADRIAALANAIRILEELGKDLEAAIHDGDAAAQALLRAEKYERLTPARRRLLGIGPF</sequence>
<reference evidence="1 2" key="1">
    <citation type="submission" date="2019-03" db="EMBL/GenBank/DDBJ databases">
        <title>Genome sequence of Sphingomonas sp. 17J27-24.</title>
        <authorList>
            <person name="Kim M."/>
            <person name="Maeng S."/>
            <person name="Sathiyaraj S."/>
        </authorList>
    </citation>
    <scope>NUCLEOTIDE SEQUENCE [LARGE SCALE GENOMIC DNA]</scope>
    <source>
        <strain evidence="1 2">17J27-24</strain>
    </source>
</reference>
<evidence type="ECO:0000313" key="1">
    <source>
        <dbReference type="EMBL" id="TFI59102.1"/>
    </source>
</evidence>